<keyword evidence="2" id="KW-0472">Membrane</keyword>
<dbReference type="Proteomes" id="UP001219525">
    <property type="component" value="Unassembled WGS sequence"/>
</dbReference>
<reference evidence="3" key="1">
    <citation type="submission" date="2023-03" db="EMBL/GenBank/DDBJ databases">
        <title>Massive genome expansion in bonnet fungi (Mycena s.s.) driven by repeated elements and novel gene families across ecological guilds.</title>
        <authorList>
            <consortium name="Lawrence Berkeley National Laboratory"/>
            <person name="Harder C.B."/>
            <person name="Miyauchi S."/>
            <person name="Viragh M."/>
            <person name="Kuo A."/>
            <person name="Thoen E."/>
            <person name="Andreopoulos B."/>
            <person name="Lu D."/>
            <person name="Skrede I."/>
            <person name="Drula E."/>
            <person name="Henrissat B."/>
            <person name="Morin E."/>
            <person name="Kohler A."/>
            <person name="Barry K."/>
            <person name="LaButti K."/>
            <person name="Morin E."/>
            <person name="Salamov A."/>
            <person name="Lipzen A."/>
            <person name="Mereny Z."/>
            <person name="Hegedus B."/>
            <person name="Baldrian P."/>
            <person name="Stursova M."/>
            <person name="Weitz H."/>
            <person name="Taylor A."/>
            <person name="Grigoriev I.V."/>
            <person name="Nagy L.G."/>
            <person name="Martin F."/>
            <person name="Kauserud H."/>
        </authorList>
    </citation>
    <scope>NUCLEOTIDE SEQUENCE</scope>
    <source>
        <strain evidence="3">9144</strain>
    </source>
</reference>
<feature type="transmembrane region" description="Helical" evidence="2">
    <location>
        <begin position="316"/>
        <end position="336"/>
    </location>
</feature>
<evidence type="ECO:0000256" key="2">
    <source>
        <dbReference type="SAM" id="Phobius"/>
    </source>
</evidence>
<gene>
    <name evidence="3" type="ORF">GGX14DRAFT_400923</name>
</gene>
<accession>A0AAD6V101</accession>
<keyword evidence="2" id="KW-0812">Transmembrane</keyword>
<name>A0AAD6V101_9AGAR</name>
<dbReference type="EMBL" id="JARJCW010000065">
    <property type="protein sequence ID" value="KAJ7199919.1"/>
    <property type="molecule type" value="Genomic_DNA"/>
</dbReference>
<proteinExistence type="predicted"/>
<evidence type="ECO:0000313" key="3">
    <source>
        <dbReference type="EMBL" id="KAJ7199919.1"/>
    </source>
</evidence>
<keyword evidence="2" id="KW-1133">Transmembrane helix</keyword>
<sequence>MVHRGVRAVHRPAESAQILVSSKYEKDVCHFGLLRRSRTVPEFLGNGPLRRGFFAPINPAPICFGHHRHQFATFFRPLTDRFPHLVACSEEVNWHRSRTLGGNIMKCFGAWCPHLGRQTPPAFGHRVPLKTIQRDDHLIDQMSLPLTDESNFPTTDIALQLHLEHEFKFASGDPITSEPSLDASYDVALLRPLICISVTISLTFPFPLTSLLGEASSLIDFGGIERQLMFFLVRPNDTLTCSTNSNLGATSQHQVEFCLSLYDAVYNCPSHLIASSPAVSTASVSRTASFDTTSGSITATGTGAKTPSHKINGGTIAGGIVGVVIVIGATIALLLCRRRRRAPGPTLTTSTTLPSPEKVPSLTMTAGGQTVLAIDQPIARSVVETREEVLSKITEQHRRSQRVNASDREESGSQNVAGPGASGAALEIQMRAMAERMALMETQLQMRSLADEQPPGYTAV</sequence>
<organism evidence="3 4">
    <name type="scientific">Mycena pura</name>
    <dbReference type="NCBI Taxonomy" id="153505"/>
    <lineage>
        <taxon>Eukaryota</taxon>
        <taxon>Fungi</taxon>
        <taxon>Dikarya</taxon>
        <taxon>Basidiomycota</taxon>
        <taxon>Agaricomycotina</taxon>
        <taxon>Agaricomycetes</taxon>
        <taxon>Agaricomycetidae</taxon>
        <taxon>Agaricales</taxon>
        <taxon>Marasmiineae</taxon>
        <taxon>Mycenaceae</taxon>
        <taxon>Mycena</taxon>
    </lineage>
</organism>
<keyword evidence="4" id="KW-1185">Reference proteome</keyword>
<comment type="caution">
    <text evidence="3">The sequence shown here is derived from an EMBL/GenBank/DDBJ whole genome shotgun (WGS) entry which is preliminary data.</text>
</comment>
<protein>
    <submittedName>
        <fullName evidence="3">Uncharacterized protein</fullName>
    </submittedName>
</protein>
<dbReference type="AlphaFoldDB" id="A0AAD6V101"/>
<feature type="region of interest" description="Disordered" evidence="1">
    <location>
        <begin position="393"/>
        <end position="423"/>
    </location>
</feature>
<evidence type="ECO:0000313" key="4">
    <source>
        <dbReference type="Proteomes" id="UP001219525"/>
    </source>
</evidence>
<evidence type="ECO:0000256" key="1">
    <source>
        <dbReference type="SAM" id="MobiDB-lite"/>
    </source>
</evidence>